<feature type="region of interest" description="Disordered" evidence="1">
    <location>
        <begin position="715"/>
        <end position="757"/>
    </location>
</feature>
<evidence type="ECO:0000259" key="2">
    <source>
        <dbReference type="SMART" id="SM01177"/>
    </source>
</evidence>
<evidence type="ECO:0000313" key="4">
    <source>
        <dbReference type="Proteomes" id="UP000566819"/>
    </source>
</evidence>
<dbReference type="InterPro" id="IPR025261">
    <property type="entry name" value="Atos-like_cons_dom"/>
</dbReference>
<feature type="compositionally biased region" description="Basic and acidic residues" evidence="1">
    <location>
        <begin position="39"/>
        <end position="49"/>
    </location>
</feature>
<feature type="region of interest" description="Disordered" evidence="1">
    <location>
        <begin position="272"/>
        <end position="348"/>
    </location>
</feature>
<dbReference type="InterPro" id="IPR033473">
    <property type="entry name" value="Atos-like_C"/>
</dbReference>
<name>A0A8H4RRX0_9HELO</name>
<reference evidence="3 4" key="1">
    <citation type="submission" date="2020-03" db="EMBL/GenBank/DDBJ databases">
        <title>Draft Genome Sequence of Cudoniella acicularis.</title>
        <authorList>
            <person name="Buettner E."/>
            <person name="Kellner H."/>
        </authorList>
    </citation>
    <scope>NUCLEOTIDE SEQUENCE [LARGE SCALE GENOMIC DNA]</scope>
    <source>
        <strain evidence="3 4">DSM 108380</strain>
    </source>
</reference>
<evidence type="ECO:0000256" key="1">
    <source>
        <dbReference type="SAM" id="MobiDB-lite"/>
    </source>
</evidence>
<accession>A0A8H4RRX0</accession>
<protein>
    <recommendedName>
        <fullName evidence="2">Atos-like conserved domain-containing protein</fullName>
    </recommendedName>
</protein>
<dbReference type="AlphaFoldDB" id="A0A8H4RRX0"/>
<comment type="caution">
    <text evidence="3">The sequence shown here is derived from an EMBL/GenBank/DDBJ whole genome shotgun (WGS) entry which is preliminary data.</text>
</comment>
<dbReference type="OrthoDB" id="8625101at2759"/>
<feature type="region of interest" description="Disordered" evidence="1">
    <location>
        <begin position="108"/>
        <end position="130"/>
    </location>
</feature>
<dbReference type="SMART" id="SM01177">
    <property type="entry name" value="DUF4210"/>
    <property type="match status" value="1"/>
</dbReference>
<organism evidence="3 4">
    <name type="scientific">Cudoniella acicularis</name>
    <dbReference type="NCBI Taxonomy" id="354080"/>
    <lineage>
        <taxon>Eukaryota</taxon>
        <taxon>Fungi</taxon>
        <taxon>Dikarya</taxon>
        <taxon>Ascomycota</taxon>
        <taxon>Pezizomycotina</taxon>
        <taxon>Leotiomycetes</taxon>
        <taxon>Helotiales</taxon>
        <taxon>Tricladiaceae</taxon>
        <taxon>Cudoniella</taxon>
    </lineage>
</organism>
<proteinExistence type="predicted"/>
<feature type="compositionally biased region" description="Low complexity" evidence="1">
    <location>
        <begin position="723"/>
        <end position="750"/>
    </location>
</feature>
<dbReference type="Proteomes" id="UP000566819">
    <property type="component" value="Unassembled WGS sequence"/>
</dbReference>
<feature type="compositionally biased region" description="Polar residues" evidence="1">
    <location>
        <begin position="338"/>
        <end position="347"/>
    </location>
</feature>
<dbReference type="Pfam" id="PF13889">
    <property type="entry name" value="Chromosome_seg"/>
    <property type="match status" value="1"/>
</dbReference>
<keyword evidence="4" id="KW-1185">Reference proteome</keyword>
<dbReference type="PANTHER" id="PTHR13199:SF11">
    <property type="entry name" value="PROTEIN ATOSSA"/>
    <property type="match status" value="1"/>
</dbReference>
<feature type="region of interest" description="Disordered" evidence="1">
    <location>
        <begin position="154"/>
        <end position="200"/>
    </location>
</feature>
<dbReference type="EMBL" id="JAAMPI010000150">
    <property type="protein sequence ID" value="KAF4634939.1"/>
    <property type="molecule type" value="Genomic_DNA"/>
</dbReference>
<sequence>MPIFQDDLGSGQDAPVHPNKSGKSAADNSPLKPNPLNRKLSEESIRTDLCEGPVPDTPDDHPPSLLGASFAFPSHATSNRVELIERLKKGESPTWLPNRNLESLLHDYDSTPQKAPSDVNTSSPLLPSPEIAEGRTSAIDIERSEAGLQIERPRSALHSGDFTERPQERDHLPTNSELYRSERQPWLTTSPPRNFSPFQLDSRFPAADHLDTELRSRSRAPSLSSSYSSSFILKLPTSPLVQSESNDDLELSSRINPIDITPDFQRNPRRHTLQASHSMHSTPSVPTNSSFTRPLPHLRRDNTYPYQAHQPRRSLTSNPLIYPSPSPQTPSFLRSRRPSYTSDSSPLHASMVGSYEESILRGRMSTTPSKPLDFVAQIGVLGLGKCKASLRCPSHVTIPFPAVFYSYETTTHGRAAKSEDGPSPYVGQIDLENGLPNPDEARDNKRRRLGANLGRSRTDDLDMVDGPNTNQLTEQEIRRTEKQKRRSTSPRAPPGGSYRIPEKGQLQIIIKNPNKTAVKLFLVPYDLAGMEPGTKTFIRQRSYSAGPIIDSALSSTSQTPATNPVDRPTLRYLVHLHICSPFRGRFYLYKSIRVVFANRVPDGKEKLRNEVSMPEPRFSVYKPGRDSSLGFGLSGAGANLAAEKAYRRRSSGFALGHSNRNYDYGMDGASQVLGKAHGSSSSFAHDQEGHNIMPIQPIPFSLFRKSVIGEDDVGLERPANIQSPTSSRSSRPPTAQEFSTSMSWNSNSTSDFGGYDKLNKGDVGYGGNAFAGSPDGKQAAEGLLAKKLRDLGMGMASQQDLTDDL</sequence>
<feature type="region of interest" description="Disordered" evidence="1">
    <location>
        <begin position="414"/>
        <end position="500"/>
    </location>
</feature>
<feature type="domain" description="Atos-like conserved" evidence="2">
    <location>
        <begin position="351"/>
        <end position="426"/>
    </location>
</feature>
<feature type="region of interest" description="Disordered" evidence="1">
    <location>
        <begin position="1"/>
        <end position="70"/>
    </location>
</feature>
<dbReference type="InterPro" id="IPR051506">
    <property type="entry name" value="ATOS_Transcription_Regulators"/>
</dbReference>
<feature type="compositionally biased region" description="Polar residues" evidence="1">
    <location>
        <begin position="110"/>
        <end position="125"/>
    </location>
</feature>
<feature type="compositionally biased region" description="Polar residues" evidence="1">
    <location>
        <begin position="273"/>
        <end position="292"/>
    </location>
</feature>
<feature type="compositionally biased region" description="Polar residues" evidence="1">
    <location>
        <begin position="186"/>
        <end position="199"/>
    </location>
</feature>
<dbReference type="Pfam" id="PF13915">
    <property type="entry name" value="DUF4210"/>
    <property type="match status" value="1"/>
</dbReference>
<feature type="compositionally biased region" description="Basic and acidic residues" evidence="1">
    <location>
        <begin position="161"/>
        <end position="172"/>
    </location>
</feature>
<evidence type="ECO:0000313" key="3">
    <source>
        <dbReference type="EMBL" id="KAF4634939.1"/>
    </source>
</evidence>
<gene>
    <name evidence="3" type="ORF">G7Y89_g3153</name>
</gene>
<dbReference type="PANTHER" id="PTHR13199">
    <property type="entry name" value="GH03947P"/>
    <property type="match status" value="1"/>
</dbReference>